<dbReference type="PANTHER" id="PTHR21310:SF37">
    <property type="entry name" value="AMINOGLYCOSIDE PHOSPHOTRANSFERASE DOMAIN-CONTAINING PROTEIN"/>
    <property type="match status" value="1"/>
</dbReference>
<reference evidence="2" key="1">
    <citation type="submission" date="2022-11" db="EMBL/GenBank/DDBJ databases">
        <authorList>
            <person name="Petersen C."/>
        </authorList>
    </citation>
    <scope>NUCLEOTIDE SEQUENCE</scope>
    <source>
        <strain evidence="2">IBT 22155</strain>
    </source>
</reference>
<dbReference type="PANTHER" id="PTHR21310">
    <property type="entry name" value="AMINOGLYCOSIDE PHOSPHOTRANSFERASE-RELATED-RELATED"/>
    <property type="match status" value="1"/>
</dbReference>
<evidence type="ECO:0000259" key="1">
    <source>
        <dbReference type="Pfam" id="PF01636"/>
    </source>
</evidence>
<reference evidence="2" key="2">
    <citation type="journal article" date="2023" name="IMA Fungus">
        <title>Comparative genomic study of the Penicillium genus elucidates a diverse pangenome and 15 lateral gene transfer events.</title>
        <authorList>
            <person name="Petersen C."/>
            <person name="Sorensen T."/>
            <person name="Nielsen M.R."/>
            <person name="Sondergaard T.E."/>
            <person name="Sorensen J.L."/>
            <person name="Fitzpatrick D.A."/>
            <person name="Frisvad J.C."/>
            <person name="Nielsen K.L."/>
        </authorList>
    </citation>
    <scope>NUCLEOTIDE SEQUENCE</scope>
    <source>
        <strain evidence="2">IBT 22155</strain>
    </source>
</reference>
<evidence type="ECO:0000313" key="3">
    <source>
        <dbReference type="Proteomes" id="UP001149079"/>
    </source>
</evidence>
<evidence type="ECO:0000313" key="2">
    <source>
        <dbReference type="EMBL" id="KAJ5139031.1"/>
    </source>
</evidence>
<dbReference type="InterPro" id="IPR002575">
    <property type="entry name" value="Aminoglycoside_PTrfase"/>
</dbReference>
<dbReference type="EMBL" id="JAPQKL010000003">
    <property type="protein sequence ID" value="KAJ5139031.1"/>
    <property type="molecule type" value="Genomic_DNA"/>
</dbReference>
<dbReference type="Pfam" id="PF01636">
    <property type="entry name" value="APH"/>
    <property type="match status" value="1"/>
</dbReference>
<dbReference type="InterPro" id="IPR011009">
    <property type="entry name" value="Kinase-like_dom_sf"/>
</dbReference>
<sequence>MDDCCGEVQLTALRLPKIGMIIRNREGGYECGPLPGIGGPFDTATAFFEAWADTMKFKWDKETITSMMQRGPISAEQMIAIIENLPSQVKAIASRLSVCSEGPFPLAHDDFYHSNIMVNENSFEVTGIIDWEGAFTVPYELIMFPEILAFMPVSFGLPET</sequence>
<dbReference type="OrthoDB" id="10003767at2759"/>
<comment type="caution">
    <text evidence="2">The sequence shown here is derived from an EMBL/GenBank/DDBJ whole genome shotgun (WGS) entry which is preliminary data.</text>
</comment>
<dbReference type="InterPro" id="IPR051678">
    <property type="entry name" value="AGP_Transferase"/>
</dbReference>
<dbReference type="RefSeq" id="XP_056523680.1">
    <property type="nucleotide sequence ID" value="XM_056664623.1"/>
</dbReference>
<dbReference type="Proteomes" id="UP001149079">
    <property type="component" value="Unassembled WGS sequence"/>
</dbReference>
<dbReference type="SUPFAM" id="SSF56112">
    <property type="entry name" value="Protein kinase-like (PK-like)"/>
    <property type="match status" value="1"/>
</dbReference>
<dbReference type="AlphaFoldDB" id="A0A9W9H5Z2"/>
<feature type="domain" description="Aminoglycoside phosphotransferase" evidence="1">
    <location>
        <begin position="75"/>
        <end position="134"/>
    </location>
</feature>
<dbReference type="GeneID" id="81403793"/>
<gene>
    <name evidence="2" type="ORF">N7515_003879</name>
</gene>
<name>A0A9W9H5Z2_9EURO</name>
<accession>A0A9W9H5Z2</accession>
<protein>
    <recommendedName>
        <fullName evidence="1">Aminoglycoside phosphotransferase domain-containing protein</fullName>
    </recommendedName>
</protein>
<dbReference type="Gene3D" id="3.90.1200.10">
    <property type="match status" value="1"/>
</dbReference>
<organism evidence="2 3">
    <name type="scientific">Penicillium bovifimosum</name>
    <dbReference type="NCBI Taxonomy" id="126998"/>
    <lineage>
        <taxon>Eukaryota</taxon>
        <taxon>Fungi</taxon>
        <taxon>Dikarya</taxon>
        <taxon>Ascomycota</taxon>
        <taxon>Pezizomycotina</taxon>
        <taxon>Eurotiomycetes</taxon>
        <taxon>Eurotiomycetidae</taxon>
        <taxon>Eurotiales</taxon>
        <taxon>Aspergillaceae</taxon>
        <taxon>Penicillium</taxon>
    </lineage>
</organism>
<proteinExistence type="predicted"/>
<keyword evidence="3" id="KW-1185">Reference proteome</keyword>